<accession>A0A2P6TVP8</accession>
<organism evidence="2 3">
    <name type="scientific">Chlorella sorokiniana</name>
    <name type="common">Freshwater green alga</name>
    <dbReference type="NCBI Taxonomy" id="3076"/>
    <lineage>
        <taxon>Eukaryota</taxon>
        <taxon>Viridiplantae</taxon>
        <taxon>Chlorophyta</taxon>
        <taxon>core chlorophytes</taxon>
        <taxon>Trebouxiophyceae</taxon>
        <taxon>Chlorellales</taxon>
        <taxon>Chlorellaceae</taxon>
        <taxon>Chlorella clade</taxon>
        <taxon>Chlorella</taxon>
    </lineage>
</organism>
<feature type="region of interest" description="Disordered" evidence="1">
    <location>
        <begin position="553"/>
        <end position="582"/>
    </location>
</feature>
<evidence type="ECO:0000313" key="2">
    <source>
        <dbReference type="EMBL" id="PRW58132.1"/>
    </source>
</evidence>
<name>A0A2P6TVP8_CHLSO</name>
<dbReference type="CDD" id="cd14686">
    <property type="entry name" value="bZIP"/>
    <property type="match status" value="1"/>
</dbReference>
<sequence length="582" mass="60742">MDASMREAALWGQATDGAAFSDADLLLGASLDLGGQPPGLAGLPPYALGAGGPQAAAGAPAVAAAALFPGSLGAAGPRPDLLVPMPMIPSGSLGGAGSAGSGGSSGGAGGSMPQDQPPTKPMSKKEIARQKNREKQARFRARQKERKAVLEDQYESAAADLERAKLEHDELEQRSKLLEAVQATKDTAVGILSASAGRPVPAAAGTADGRWQPAAALPAPAGAQQVQQPPAAQAQQADGAAAGVPRSSSGASLGSAPGGGTWVSYILSLSFRERVDLCTSIFRGTASAKQALVDKAGRRPDGFALDIEVKTQLAQQLTDKHPQVLEAALAMTPDMVLQEWASFGDYVTEVVNSFDAERISEVEAEKRLVPAVVYQTILNTIHIMHKPDVARQLVANCRLLEESDEAAAARWRQVVIDMGVTRDQAVALVPIYRDYCAKEAQLLSESALSAQTLREIQQVLSQQLLALDQSLSAASLQYLSLFDAAGQMTHQPDSALWILAKLYGAAGAVVSPLQKARMCSLCRPLHPDVPILVREALLLHGLLPEDLGGQRGTSLRSVAAPPAAPALGASQPRLSIEQARQP</sequence>
<protein>
    <recommendedName>
        <fullName evidence="4">BZIP domain-containing protein</fullName>
    </recommendedName>
</protein>
<gene>
    <name evidence="2" type="ORF">C2E21_2883</name>
</gene>
<proteinExistence type="predicted"/>
<feature type="compositionally biased region" description="Gly residues" evidence="1">
    <location>
        <begin position="93"/>
        <end position="110"/>
    </location>
</feature>
<reference evidence="2 3" key="1">
    <citation type="journal article" date="2018" name="Plant J.">
        <title>Genome sequences of Chlorella sorokiniana UTEX 1602 and Micractinium conductrix SAG 241.80: implications to maltose excretion by a green alga.</title>
        <authorList>
            <person name="Arriola M.B."/>
            <person name="Velmurugan N."/>
            <person name="Zhang Y."/>
            <person name="Plunkett M.H."/>
            <person name="Hondzo H."/>
            <person name="Barney B.M."/>
        </authorList>
    </citation>
    <scope>NUCLEOTIDE SEQUENCE [LARGE SCALE GENOMIC DNA]</scope>
    <source>
        <strain evidence="3">UTEX 1602</strain>
    </source>
</reference>
<dbReference type="OrthoDB" id="519589at2759"/>
<dbReference type="AlphaFoldDB" id="A0A2P6TVP8"/>
<evidence type="ECO:0008006" key="4">
    <source>
        <dbReference type="Google" id="ProtNLM"/>
    </source>
</evidence>
<feature type="region of interest" description="Disordered" evidence="1">
    <location>
        <begin position="93"/>
        <end position="146"/>
    </location>
</feature>
<feature type="region of interest" description="Disordered" evidence="1">
    <location>
        <begin position="217"/>
        <end position="256"/>
    </location>
</feature>
<feature type="compositionally biased region" description="Basic and acidic residues" evidence="1">
    <location>
        <begin position="123"/>
        <end position="137"/>
    </location>
</feature>
<comment type="caution">
    <text evidence="2">The sequence shown here is derived from an EMBL/GenBank/DDBJ whole genome shotgun (WGS) entry which is preliminary data.</text>
</comment>
<dbReference type="Proteomes" id="UP000239899">
    <property type="component" value="Unassembled WGS sequence"/>
</dbReference>
<evidence type="ECO:0000256" key="1">
    <source>
        <dbReference type="SAM" id="MobiDB-lite"/>
    </source>
</evidence>
<keyword evidence="3" id="KW-1185">Reference proteome</keyword>
<dbReference type="EMBL" id="LHPG02000005">
    <property type="protein sequence ID" value="PRW58132.1"/>
    <property type="molecule type" value="Genomic_DNA"/>
</dbReference>
<evidence type="ECO:0000313" key="3">
    <source>
        <dbReference type="Proteomes" id="UP000239899"/>
    </source>
</evidence>
<feature type="compositionally biased region" description="Low complexity" evidence="1">
    <location>
        <begin position="217"/>
        <end position="255"/>
    </location>
</feature>